<dbReference type="GO" id="GO:0005634">
    <property type="term" value="C:nucleus"/>
    <property type="evidence" value="ECO:0007669"/>
    <property type="project" value="UniProtKB-SubCell"/>
</dbReference>
<evidence type="ECO:0000256" key="2">
    <source>
        <dbReference type="ARBA" id="ARBA00022723"/>
    </source>
</evidence>
<dbReference type="PROSITE" id="PS00028">
    <property type="entry name" value="ZINC_FINGER_C2H2_1"/>
    <property type="match status" value="3"/>
</dbReference>
<dbReference type="InterPro" id="IPR036236">
    <property type="entry name" value="Znf_C2H2_sf"/>
</dbReference>
<dbReference type="PANTHER" id="PTHR24388">
    <property type="entry name" value="ZINC FINGER PROTEIN"/>
    <property type="match status" value="1"/>
</dbReference>
<dbReference type="OrthoDB" id="5428132at2759"/>
<dbReference type="SUPFAM" id="SSF57667">
    <property type="entry name" value="beta-beta-alpha zinc fingers"/>
    <property type="match status" value="3"/>
</dbReference>
<evidence type="ECO:0000313" key="12">
    <source>
        <dbReference type="EMBL" id="CAD5210895.1"/>
    </source>
</evidence>
<keyword evidence="3" id="KW-0677">Repeat</keyword>
<feature type="domain" description="C2H2-type" evidence="11">
    <location>
        <begin position="251"/>
        <end position="278"/>
    </location>
</feature>
<dbReference type="InterPro" id="IPR013087">
    <property type="entry name" value="Znf_C2H2_type"/>
</dbReference>
<dbReference type="WBParaSite" id="BXY_0912800.1">
    <property type="protein sequence ID" value="BXY_0912800.1"/>
    <property type="gene ID" value="BXY_0912800"/>
</dbReference>
<name>A0A1I7S7Y5_BURXY</name>
<dbReference type="GO" id="GO:0000122">
    <property type="term" value="P:negative regulation of transcription by RNA polymerase II"/>
    <property type="evidence" value="ECO:0007669"/>
    <property type="project" value="UniProtKB-ARBA"/>
</dbReference>
<dbReference type="eggNOG" id="KOG2462">
    <property type="taxonomic scope" value="Eukaryota"/>
</dbReference>
<organism evidence="13 15">
    <name type="scientific">Bursaphelenchus xylophilus</name>
    <name type="common">Pinewood nematode worm</name>
    <name type="synonym">Aphelenchoides xylophilus</name>
    <dbReference type="NCBI Taxonomy" id="6326"/>
    <lineage>
        <taxon>Eukaryota</taxon>
        <taxon>Metazoa</taxon>
        <taxon>Ecdysozoa</taxon>
        <taxon>Nematoda</taxon>
        <taxon>Chromadorea</taxon>
        <taxon>Rhabditida</taxon>
        <taxon>Tylenchina</taxon>
        <taxon>Tylenchomorpha</taxon>
        <taxon>Aphelenchoidea</taxon>
        <taxon>Aphelenchoididae</taxon>
        <taxon>Bursaphelenchus</taxon>
    </lineage>
</organism>
<keyword evidence="7" id="KW-0539">Nucleus</keyword>
<evidence type="ECO:0000256" key="8">
    <source>
        <dbReference type="ARBA" id="ARBA00037948"/>
    </source>
</evidence>
<evidence type="ECO:0000256" key="6">
    <source>
        <dbReference type="ARBA" id="ARBA00023125"/>
    </source>
</evidence>
<evidence type="ECO:0000313" key="13">
    <source>
        <dbReference type="Proteomes" id="UP000095284"/>
    </source>
</evidence>
<dbReference type="GO" id="GO:0008270">
    <property type="term" value="F:zinc ion binding"/>
    <property type="evidence" value="ECO:0007669"/>
    <property type="project" value="UniProtKB-KW"/>
</dbReference>
<dbReference type="GO" id="GO:0000978">
    <property type="term" value="F:RNA polymerase II cis-regulatory region sequence-specific DNA binding"/>
    <property type="evidence" value="ECO:0007669"/>
    <property type="project" value="TreeGrafter"/>
</dbReference>
<dbReference type="SMART" id="SM00355">
    <property type="entry name" value="ZnF_C2H2"/>
    <property type="match status" value="5"/>
</dbReference>
<dbReference type="InterPro" id="IPR050527">
    <property type="entry name" value="Snail/Krueppel_Znf"/>
</dbReference>
<gene>
    <name evidence="12" type="ORF">BXYJ_LOCUS2157</name>
</gene>
<dbReference type="EMBL" id="CAJFDI010000001">
    <property type="protein sequence ID" value="CAD5210895.1"/>
    <property type="molecule type" value="Genomic_DNA"/>
</dbReference>
<evidence type="ECO:0000259" key="11">
    <source>
        <dbReference type="PROSITE" id="PS50157"/>
    </source>
</evidence>
<evidence type="ECO:0000256" key="3">
    <source>
        <dbReference type="ARBA" id="ARBA00022737"/>
    </source>
</evidence>
<accession>A0A1I7S7Y5</accession>
<evidence type="ECO:0000313" key="14">
    <source>
        <dbReference type="Proteomes" id="UP000659654"/>
    </source>
</evidence>
<feature type="region of interest" description="Disordered" evidence="10">
    <location>
        <begin position="86"/>
        <end position="106"/>
    </location>
</feature>
<evidence type="ECO:0000256" key="5">
    <source>
        <dbReference type="ARBA" id="ARBA00022833"/>
    </source>
</evidence>
<dbReference type="Proteomes" id="UP000659654">
    <property type="component" value="Unassembled WGS sequence"/>
</dbReference>
<dbReference type="FunFam" id="3.30.160.60:FF:001049">
    <property type="entry name" value="zinc finger protein 319"/>
    <property type="match status" value="1"/>
</dbReference>
<feature type="domain" description="C2H2-type" evidence="11">
    <location>
        <begin position="138"/>
        <end position="165"/>
    </location>
</feature>
<reference evidence="15" key="1">
    <citation type="submission" date="2016-11" db="UniProtKB">
        <authorList>
            <consortium name="WormBaseParasite"/>
        </authorList>
    </citation>
    <scope>IDENTIFICATION</scope>
</reference>
<keyword evidence="14" id="KW-1185">Reference proteome</keyword>
<feature type="compositionally biased region" description="Basic and acidic residues" evidence="10">
    <location>
        <begin position="95"/>
        <end position="106"/>
    </location>
</feature>
<evidence type="ECO:0000256" key="4">
    <source>
        <dbReference type="ARBA" id="ARBA00022771"/>
    </source>
</evidence>
<dbReference type="FunFam" id="3.30.160.60:FF:001465">
    <property type="entry name" value="Zinc finger protein 560"/>
    <property type="match status" value="1"/>
</dbReference>
<dbReference type="SMR" id="A0A1I7S7Y5"/>
<feature type="domain" description="C2H2-type" evidence="11">
    <location>
        <begin position="223"/>
        <end position="250"/>
    </location>
</feature>
<dbReference type="Pfam" id="PF00096">
    <property type="entry name" value="zf-C2H2"/>
    <property type="match status" value="4"/>
</dbReference>
<dbReference type="Pfam" id="PF13912">
    <property type="entry name" value="zf-C2H2_6"/>
    <property type="match status" value="1"/>
</dbReference>
<reference evidence="12" key="2">
    <citation type="submission" date="2020-09" db="EMBL/GenBank/DDBJ databases">
        <authorList>
            <person name="Kikuchi T."/>
        </authorList>
    </citation>
    <scope>NUCLEOTIDE SEQUENCE</scope>
    <source>
        <strain evidence="12">Ka4C1</strain>
    </source>
</reference>
<evidence type="ECO:0000256" key="1">
    <source>
        <dbReference type="ARBA" id="ARBA00004123"/>
    </source>
</evidence>
<feature type="domain" description="C2H2-type" evidence="11">
    <location>
        <begin position="195"/>
        <end position="222"/>
    </location>
</feature>
<evidence type="ECO:0000256" key="10">
    <source>
        <dbReference type="SAM" id="MobiDB-lite"/>
    </source>
</evidence>
<evidence type="ECO:0000256" key="7">
    <source>
        <dbReference type="ARBA" id="ARBA00023242"/>
    </source>
</evidence>
<dbReference type="PANTHER" id="PTHR24388:SF38">
    <property type="entry name" value="PROTEIN SNAIL"/>
    <property type="match status" value="1"/>
</dbReference>
<comment type="subcellular location">
    <subcellularLocation>
        <location evidence="1">Nucleus</location>
    </subcellularLocation>
</comment>
<comment type="similarity">
    <text evidence="8">Belongs to the snail C2H2-type zinc-finger protein family.</text>
</comment>
<keyword evidence="6" id="KW-0238">DNA-binding</keyword>
<dbReference type="AlphaFoldDB" id="A0A1I7S7Y5"/>
<keyword evidence="4 9" id="KW-0863">Zinc-finger</keyword>
<dbReference type="FunFam" id="3.30.160.60:FF:000043">
    <property type="entry name" value="Scratch family zinc finger 2"/>
    <property type="match status" value="1"/>
</dbReference>
<dbReference type="Gene3D" id="3.30.160.60">
    <property type="entry name" value="Classic Zinc Finger"/>
    <property type="match status" value="4"/>
</dbReference>
<dbReference type="Proteomes" id="UP000095284">
    <property type="component" value="Unplaced"/>
</dbReference>
<proteinExistence type="inferred from homology"/>
<dbReference type="PROSITE" id="PS50157">
    <property type="entry name" value="ZINC_FINGER_C2H2_2"/>
    <property type="match status" value="5"/>
</dbReference>
<protein>
    <submittedName>
        <fullName evidence="12">(pine wood nematode) hypothetical protein</fullName>
    </submittedName>
</protein>
<dbReference type="GO" id="GO:0000981">
    <property type="term" value="F:DNA-binding transcription factor activity, RNA polymerase II-specific"/>
    <property type="evidence" value="ECO:0007669"/>
    <property type="project" value="TreeGrafter"/>
</dbReference>
<evidence type="ECO:0000256" key="9">
    <source>
        <dbReference type="PROSITE-ProRule" id="PRU00042"/>
    </source>
</evidence>
<feature type="domain" description="C2H2-type" evidence="11">
    <location>
        <begin position="169"/>
        <end position="196"/>
    </location>
</feature>
<dbReference type="EMBL" id="CAJFCV020000001">
    <property type="protein sequence ID" value="CAG9087231.1"/>
    <property type="molecule type" value="Genomic_DNA"/>
</dbReference>
<sequence>MEMQLAELIKRFAPSSPPQFSPIQQQLNALYSVQWLLLQRQNTMFSPISPFLNPQTISPKCQVDLPIKSEPTSTRSPTSFSIDELLKNESPSSSPKDHNPFDSSDFKDYTVEDLQILDGRCKRRQIIPEESDQGPNRHICSECGKGYATSSNLSRHKQTHRSLDSPYAKPCKYCGRVYVSNAALGMHLLTHDQQHKCEECGKMFSRRWLLKNHMRSHTGQKPYRCAHCGKAFADRSNLRAHMHTHTGEKKYKCTSCNKNFALKSYLNKHLEQVCGRKKTSPDLSDCETMSNLNSVDFKMDEDVIVD</sequence>
<evidence type="ECO:0000313" key="15">
    <source>
        <dbReference type="WBParaSite" id="BXY_0912800.1"/>
    </source>
</evidence>
<dbReference type="Proteomes" id="UP000582659">
    <property type="component" value="Unassembled WGS sequence"/>
</dbReference>
<keyword evidence="2" id="KW-0479">Metal-binding</keyword>
<keyword evidence="5" id="KW-0862">Zinc</keyword>
<dbReference type="FunFam" id="3.30.160.60:FF:000446">
    <property type="entry name" value="Zinc finger protein"/>
    <property type="match status" value="1"/>
</dbReference>